<name>A0A0B0EF89_9BACT</name>
<dbReference type="Pfam" id="PF13732">
    <property type="entry name" value="DrrA1-3_C"/>
    <property type="match status" value="1"/>
</dbReference>
<evidence type="ECO:0000256" key="3">
    <source>
        <dbReference type="ARBA" id="ARBA00022840"/>
    </source>
</evidence>
<keyword evidence="2" id="KW-0547">Nucleotide-binding</keyword>
<keyword evidence="1" id="KW-0813">Transport</keyword>
<dbReference type="AlphaFoldDB" id="A0A0B0EF89"/>
<evidence type="ECO:0000313" key="6">
    <source>
        <dbReference type="Proteomes" id="UP000030652"/>
    </source>
</evidence>
<evidence type="ECO:0000256" key="1">
    <source>
        <dbReference type="ARBA" id="ARBA00022448"/>
    </source>
</evidence>
<accession>A0A0B0EF89</accession>
<proteinExistence type="predicted"/>
<gene>
    <name evidence="5" type="ORF">SCABRO_02473</name>
</gene>
<dbReference type="GO" id="GO:0005524">
    <property type="term" value="F:ATP binding"/>
    <property type="evidence" value="ECO:0007669"/>
    <property type="project" value="UniProtKB-KW"/>
</dbReference>
<evidence type="ECO:0000259" key="4">
    <source>
        <dbReference type="Pfam" id="PF13732"/>
    </source>
</evidence>
<sequence>MQQVRLINKGRLLACGTPEEVKKLMSGTIMEIRSSEPRRAMAVLREQLQADSVGLFGDCVHVVTHEPDKTITQSKEALMRAGLKLDSIKAIDPSLEDVFISVIAGREGGNYPERH</sequence>
<evidence type="ECO:0000313" key="5">
    <source>
        <dbReference type="EMBL" id="KHE91772.1"/>
    </source>
</evidence>
<protein>
    <submittedName>
        <fullName evidence="5">ABC transporter ATP-binding component</fullName>
    </submittedName>
</protein>
<comment type="caution">
    <text evidence="5">The sequence shown here is derived from an EMBL/GenBank/DDBJ whole genome shotgun (WGS) entry which is preliminary data.</text>
</comment>
<feature type="domain" description="Daunorubicin resistance ATP-binding protein DrrA1/2-like C-terminal" evidence="4">
    <location>
        <begin position="16"/>
        <end position="102"/>
    </location>
</feature>
<keyword evidence="3 5" id="KW-0067">ATP-binding</keyword>
<reference evidence="5 6" key="1">
    <citation type="submission" date="2014-10" db="EMBL/GenBank/DDBJ databases">
        <title>Draft genome of anammox bacterium scalindua brodae, obtained using differential coverage binning of sequence data from two enrichment reactors.</title>
        <authorList>
            <person name="Speth D.R."/>
            <person name="Russ L."/>
            <person name="Kartal B."/>
            <person name="Op den Camp H.J."/>
            <person name="Dutilh B.E."/>
            <person name="Jetten M.S."/>
        </authorList>
    </citation>
    <scope>NUCLEOTIDE SEQUENCE [LARGE SCALE GENOMIC DNA]</scope>
    <source>
        <strain evidence="5">RU1</strain>
    </source>
</reference>
<evidence type="ECO:0000256" key="2">
    <source>
        <dbReference type="ARBA" id="ARBA00022741"/>
    </source>
</evidence>
<dbReference type="Proteomes" id="UP000030652">
    <property type="component" value="Unassembled WGS sequence"/>
</dbReference>
<organism evidence="5 6">
    <name type="scientific">Candidatus Scalindua brodae</name>
    <dbReference type="NCBI Taxonomy" id="237368"/>
    <lineage>
        <taxon>Bacteria</taxon>
        <taxon>Pseudomonadati</taxon>
        <taxon>Planctomycetota</taxon>
        <taxon>Candidatus Brocadiia</taxon>
        <taxon>Candidatus Brocadiales</taxon>
        <taxon>Candidatus Scalinduaceae</taxon>
        <taxon>Candidatus Scalindua</taxon>
    </lineage>
</organism>
<dbReference type="eggNOG" id="COG1131">
    <property type="taxonomic scope" value="Bacteria"/>
</dbReference>
<dbReference type="InterPro" id="IPR025302">
    <property type="entry name" value="DrrA1/2-like_C"/>
</dbReference>
<dbReference type="EMBL" id="JRYO01000177">
    <property type="protein sequence ID" value="KHE91772.1"/>
    <property type="molecule type" value="Genomic_DNA"/>
</dbReference>